<proteinExistence type="predicted"/>
<dbReference type="Proteomes" id="UP000013165">
    <property type="component" value="Unassembled WGS sequence"/>
</dbReference>
<dbReference type="eggNOG" id="COG5001">
    <property type="taxonomic scope" value="Bacteria"/>
</dbReference>
<dbReference type="FunFam" id="3.30.70.270:FF:000001">
    <property type="entry name" value="Diguanylate cyclase domain protein"/>
    <property type="match status" value="1"/>
</dbReference>
<dbReference type="SMART" id="SM00091">
    <property type="entry name" value="PAS"/>
    <property type="match status" value="2"/>
</dbReference>
<dbReference type="InterPro" id="IPR013767">
    <property type="entry name" value="PAS_fold"/>
</dbReference>
<evidence type="ECO:0000259" key="6">
    <source>
        <dbReference type="PROSITE" id="PS50887"/>
    </source>
</evidence>
<dbReference type="SUPFAM" id="SSF55785">
    <property type="entry name" value="PYP-like sensor domain (PAS domain)"/>
    <property type="match status" value="2"/>
</dbReference>
<dbReference type="CDD" id="cd01948">
    <property type="entry name" value="EAL"/>
    <property type="match status" value="1"/>
</dbReference>
<dbReference type="GO" id="GO:0016301">
    <property type="term" value="F:kinase activity"/>
    <property type="evidence" value="ECO:0007669"/>
    <property type="project" value="UniProtKB-KW"/>
</dbReference>
<feature type="domain" description="PAS" evidence="3">
    <location>
        <begin position="306"/>
        <end position="361"/>
    </location>
</feature>
<organism evidence="7 8">
    <name type="scientific">Marinobacter nanhaiticus D15-8W</name>
    <dbReference type="NCBI Taxonomy" id="626887"/>
    <lineage>
        <taxon>Bacteria</taxon>
        <taxon>Pseudomonadati</taxon>
        <taxon>Pseudomonadota</taxon>
        <taxon>Gammaproteobacteria</taxon>
        <taxon>Pseudomonadales</taxon>
        <taxon>Marinobacteraceae</taxon>
        <taxon>Marinobacter</taxon>
    </lineage>
</organism>
<evidence type="ECO:0000313" key="7">
    <source>
        <dbReference type="EMBL" id="ENO12894.1"/>
    </source>
</evidence>
<feature type="domain" description="PAS" evidence="3">
    <location>
        <begin position="169"/>
        <end position="215"/>
    </location>
</feature>
<dbReference type="CDD" id="cd00130">
    <property type="entry name" value="PAS"/>
    <property type="match status" value="2"/>
</dbReference>
<feature type="domain" description="GGDEF" evidence="6">
    <location>
        <begin position="464"/>
        <end position="596"/>
    </location>
</feature>
<dbReference type="PROSITE" id="PS50112">
    <property type="entry name" value="PAS"/>
    <property type="match status" value="2"/>
</dbReference>
<dbReference type="NCBIfam" id="TIGR00254">
    <property type="entry name" value="GGDEF"/>
    <property type="match status" value="1"/>
</dbReference>
<gene>
    <name evidence="7" type="ORF">J057_15890</name>
</gene>
<evidence type="ECO:0000259" key="5">
    <source>
        <dbReference type="PROSITE" id="PS50883"/>
    </source>
</evidence>
<protein>
    <submittedName>
        <fullName evidence="7">Bifunctional diguanylate cyclase/phosphodiesterase</fullName>
    </submittedName>
</protein>
<dbReference type="PATRIC" id="fig|626887.3.peg.3175"/>
<dbReference type="InterPro" id="IPR029787">
    <property type="entry name" value="Nucleotide_cyclase"/>
</dbReference>
<dbReference type="InterPro" id="IPR001633">
    <property type="entry name" value="EAL_dom"/>
</dbReference>
<dbReference type="SMART" id="SM00267">
    <property type="entry name" value="GGDEF"/>
    <property type="match status" value="1"/>
</dbReference>
<dbReference type="Gene3D" id="3.20.20.450">
    <property type="entry name" value="EAL domain"/>
    <property type="match status" value="1"/>
</dbReference>
<dbReference type="Pfam" id="PF00989">
    <property type="entry name" value="PAS"/>
    <property type="match status" value="1"/>
</dbReference>
<dbReference type="HOGENOM" id="CLU_000445_70_20_6"/>
<dbReference type="STRING" id="626887.J057_15890"/>
<evidence type="ECO:0000313" key="8">
    <source>
        <dbReference type="Proteomes" id="UP000013165"/>
    </source>
</evidence>
<dbReference type="EMBL" id="APLQ01000014">
    <property type="protein sequence ID" value="ENO12894.1"/>
    <property type="molecule type" value="Genomic_DNA"/>
</dbReference>
<dbReference type="InterPro" id="IPR000014">
    <property type="entry name" value="PAS"/>
</dbReference>
<evidence type="ECO:0000256" key="2">
    <source>
        <dbReference type="ARBA" id="ARBA00022777"/>
    </source>
</evidence>
<dbReference type="PANTHER" id="PTHR44757:SF2">
    <property type="entry name" value="BIOFILM ARCHITECTURE MAINTENANCE PROTEIN MBAA"/>
    <property type="match status" value="1"/>
</dbReference>
<dbReference type="CDD" id="cd01949">
    <property type="entry name" value="GGDEF"/>
    <property type="match status" value="1"/>
</dbReference>
<dbReference type="SUPFAM" id="SSF55073">
    <property type="entry name" value="Nucleotide cyclase"/>
    <property type="match status" value="1"/>
</dbReference>
<dbReference type="SUPFAM" id="SSF141868">
    <property type="entry name" value="EAL domain-like"/>
    <property type="match status" value="1"/>
</dbReference>
<dbReference type="InterPro" id="IPR000700">
    <property type="entry name" value="PAS-assoc_C"/>
</dbReference>
<name>N6VYE1_9GAMM</name>
<dbReference type="OrthoDB" id="1316910at2"/>
<dbReference type="AlphaFoldDB" id="N6VYE1"/>
<dbReference type="PANTHER" id="PTHR44757">
    <property type="entry name" value="DIGUANYLATE CYCLASE DGCP"/>
    <property type="match status" value="1"/>
</dbReference>
<comment type="caution">
    <text evidence="7">The sequence shown here is derived from an EMBL/GenBank/DDBJ whole genome shotgun (WGS) entry which is preliminary data.</text>
</comment>
<dbReference type="InterPro" id="IPR035965">
    <property type="entry name" value="PAS-like_dom_sf"/>
</dbReference>
<feature type="domain" description="EAL" evidence="5">
    <location>
        <begin position="605"/>
        <end position="859"/>
    </location>
</feature>
<dbReference type="Pfam" id="PF08448">
    <property type="entry name" value="PAS_4"/>
    <property type="match status" value="1"/>
</dbReference>
<dbReference type="GO" id="GO:0006355">
    <property type="term" value="P:regulation of DNA-templated transcription"/>
    <property type="evidence" value="ECO:0007669"/>
    <property type="project" value="InterPro"/>
</dbReference>
<evidence type="ECO:0000259" key="3">
    <source>
        <dbReference type="PROSITE" id="PS50112"/>
    </source>
</evidence>
<keyword evidence="8" id="KW-1185">Reference proteome</keyword>
<evidence type="ECO:0000256" key="1">
    <source>
        <dbReference type="ARBA" id="ARBA00001946"/>
    </source>
</evidence>
<dbReference type="InterPro" id="IPR000160">
    <property type="entry name" value="GGDEF_dom"/>
</dbReference>
<dbReference type="Gene3D" id="3.30.70.270">
    <property type="match status" value="1"/>
</dbReference>
<comment type="cofactor">
    <cofactor evidence="1">
        <name>Mg(2+)</name>
        <dbReference type="ChEBI" id="CHEBI:18420"/>
    </cofactor>
</comment>
<dbReference type="NCBIfam" id="TIGR00229">
    <property type="entry name" value="sensory_box"/>
    <property type="match status" value="2"/>
</dbReference>
<keyword evidence="2" id="KW-0418">Kinase</keyword>
<accession>N6VYE1</accession>
<keyword evidence="2" id="KW-0808">Transferase</keyword>
<sequence length="868" mass="97407">MSNAQAPWQVLIITSGNAGEGEMLESTSREVQAKGAKVLLAAESDAVAQVNQAEASKDRFAVVVFGPGLRDALSLARKIRVFCPEAHFLFAPNRTEVHSLKGELQRAPMIGKSWSVADFDQHVLPDLIVEAANTNRRRLQLHTTLDRANRQIGTPKPIESHSYRRLVNSDYYLKSFLSQAHEAVVSLDAASRVLYWSDGAERLFGLRLDDVAGRQVSQLPFWNETLASYLDQVRAGDETVKTEIEVSGLQGVAQVEAVISKVREDSGALIGFSLFLRDVTERNRALKAERKAQHDFTLAVAEKEYQRRLFESALSSSLDQVYVLDLDGRFLYANQALADQLELDLDWVIGKKTADLGFPEETVRQIWDHIQQVITTCDSVRSEVPFTAASGKRWVFDYIFVPVLDEQGRIEAVAGKTRDITEHRETSERVWKEANYDSLTQLPNRRLFRDRLELEVKHAERNGASLALFFIDLDRFKEVNDLYGHGAGDELLREAATRIHSCVRESDTVARLGGDEFTVILTELDDEHVERTAQKILDELARPFRVQENICHVSGSVGITLYPSDAVEPADLIRNADQAMYNAKNSGRSQFSFFTRSLQDEALTRLRLMTDLRHAVSEKQLRVYFQPIVRLADSAIVKAEALVRWEHPARGLLLPNEFIQLAEESGQIKRLGNWVFTQAAQWSKRWSQLLGRTFQISINKSPVQFEGRGHKMNWAAHLKEKGMAGNSISVEITEGVILNATATTSDKLLELQEAGMELAIDDFGTGYSSMAYLKKFDVDYLKIDMSFVQDMASNASSRTIAESIIVMGHKLGLKVVAEGVETEDQREWLRSAGCDYAQGFLFSKPLTPEAFEACLKSQAEGVQKTDQV</sequence>
<dbReference type="InterPro" id="IPR013656">
    <property type="entry name" value="PAS_4"/>
</dbReference>
<reference evidence="7 8" key="1">
    <citation type="journal article" date="2013" name="Genome Announc.">
        <title>Genome Sequence of the Polycyclic Aromatic Hydrocarbon-Degrading Bacterium Strain Marinobacter nanhaiticus D15-8WT.</title>
        <authorList>
            <person name="Cui Z."/>
            <person name="Gao W."/>
            <person name="Li Q."/>
            <person name="Xu G."/>
            <person name="Zheng L."/>
        </authorList>
    </citation>
    <scope>NUCLEOTIDE SEQUENCE [LARGE SCALE GENOMIC DNA]</scope>
    <source>
        <strain evidence="7 8">D15-8W</strain>
    </source>
</reference>
<evidence type="ECO:0000259" key="4">
    <source>
        <dbReference type="PROSITE" id="PS50113"/>
    </source>
</evidence>
<dbReference type="Pfam" id="PF00990">
    <property type="entry name" value="GGDEF"/>
    <property type="match status" value="1"/>
</dbReference>
<dbReference type="InterPro" id="IPR052155">
    <property type="entry name" value="Biofilm_reg_signaling"/>
</dbReference>
<dbReference type="PROSITE" id="PS50113">
    <property type="entry name" value="PAC"/>
    <property type="match status" value="1"/>
</dbReference>
<dbReference type="InterPro" id="IPR035919">
    <property type="entry name" value="EAL_sf"/>
</dbReference>
<dbReference type="RefSeq" id="WP_004581120.1">
    <property type="nucleotide sequence ID" value="NZ_AP028878.1"/>
</dbReference>
<dbReference type="Pfam" id="PF00563">
    <property type="entry name" value="EAL"/>
    <property type="match status" value="1"/>
</dbReference>
<dbReference type="PROSITE" id="PS50883">
    <property type="entry name" value="EAL"/>
    <property type="match status" value="1"/>
</dbReference>
<dbReference type="PROSITE" id="PS50887">
    <property type="entry name" value="GGDEF"/>
    <property type="match status" value="1"/>
</dbReference>
<feature type="domain" description="PAC" evidence="4">
    <location>
        <begin position="380"/>
        <end position="432"/>
    </location>
</feature>
<dbReference type="Gene3D" id="3.30.450.20">
    <property type="entry name" value="PAS domain"/>
    <property type="match status" value="2"/>
</dbReference>
<dbReference type="InterPro" id="IPR043128">
    <property type="entry name" value="Rev_trsase/Diguanyl_cyclase"/>
</dbReference>
<dbReference type="SMART" id="SM00052">
    <property type="entry name" value="EAL"/>
    <property type="match status" value="1"/>
</dbReference>